<proteinExistence type="predicted"/>
<comment type="caution">
    <text evidence="2">The sequence shown here is derived from an EMBL/GenBank/DDBJ whole genome shotgun (WGS) entry which is preliminary data.</text>
</comment>
<dbReference type="InterPro" id="IPR050289">
    <property type="entry name" value="TorD/DmsD_chaperones"/>
</dbReference>
<dbReference type="EMBL" id="MUXE01000001">
    <property type="protein sequence ID" value="PUE66554.1"/>
    <property type="molecule type" value="Genomic_DNA"/>
</dbReference>
<dbReference type="InterPro" id="IPR036411">
    <property type="entry name" value="TorD-like_sf"/>
</dbReference>
<evidence type="ECO:0000313" key="2">
    <source>
        <dbReference type="EMBL" id="PUE66554.1"/>
    </source>
</evidence>
<name>A0A363D5K3_9BACT</name>
<evidence type="ECO:0000256" key="1">
    <source>
        <dbReference type="ARBA" id="ARBA00023186"/>
    </source>
</evidence>
<keyword evidence="3" id="KW-1185">Reference proteome</keyword>
<keyword evidence="1" id="KW-0143">Chaperone</keyword>
<dbReference type="Gene3D" id="1.10.3480.10">
    <property type="entry name" value="TorD-like"/>
    <property type="match status" value="1"/>
</dbReference>
<sequence>MHNVEIDKARGFLYNILSLLFVEENVKNNTAKIIECLEILSNNAFDDEVAIASNDILEYLKQNGNEKLYVDYQDLFIVPFGEFIHLSASWYHEQREGGYMQIKVRDILAKTKIRKDEKSFSAPEDHYGFIFTLSSYLIEQQINNEIKEDLQKELFKEVINPYCEELFYKLISSSSVVYSKVGLILGNICNLERAYLEVAKPKK</sequence>
<organism evidence="2 3">
    <name type="scientific">Arcobacter caeni</name>
    <dbReference type="NCBI Taxonomy" id="1912877"/>
    <lineage>
        <taxon>Bacteria</taxon>
        <taxon>Pseudomonadati</taxon>
        <taxon>Campylobacterota</taxon>
        <taxon>Epsilonproteobacteria</taxon>
        <taxon>Campylobacterales</taxon>
        <taxon>Arcobacteraceae</taxon>
        <taxon>Arcobacter</taxon>
    </lineage>
</organism>
<dbReference type="PANTHER" id="PTHR34227">
    <property type="entry name" value="CHAPERONE PROTEIN YCDY"/>
    <property type="match status" value="1"/>
</dbReference>
<dbReference type="RefSeq" id="WP_108557667.1">
    <property type="nucleotide sequence ID" value="NZ_MUXE01000001.1"/>
</dbReference>
<dbReference type="Proteomes" id="UP000251135">
    <property type="component" value="Unassembled WGS sequence"/>
</dbReference>
<protein>
    <submittedName>
        <fullName evidence="2">Uncharacterized protein</fullName>
    </submittedName>
</protein>
<dbReference type="AlphaFoldDB" id="A0A363D5K3"/>
<reference evidence="2 3" key="1">
    <citation type="submission" date="2017-02" db="EMBL/GenBank/DDBJ databases">
        <title>Arcobacter caeni sp. nov, a new Arcobacter species isolated from reclaimed water.</title>
        <authorList>
            <person name="Figueras M.J."/>
            <person name="Perez-Cataluna A."/>
            <person name="Salas-Masso N."/>
        </authorList>
    </citation>
    <scope>NUCLEOTIDE SEQUENCE [LARGE SCALE GENOMIC DNA]</scope>
    <source>
        <strain evidence="2 3">RW17-10</strain>
    </source>
</reference>
<evidence type="ECO:0000313" key="3">
    <source>
        <dbReference type="Proteomes" id="UP000251135"/>
    </source>
</evidence>
<dbReference type="InterPro" id="IPR020945">
    <property type="entry name" value="DMSO/NO3_reduct_chaperone"/>
</dbReference>
<dbReference type="Pfam" id="PF02613">
    <property type="entry name" value="Nitrate_red_del"/>
    <property type="match status" value="1"/>
</dbReference>
<gene>
    <name evidence="2" type="ORF">B0174_00440</name>
</gene>
<dbReference type="SUPFAM" id="SSF89155">
    <property type="entry name" value="TorD-like"/>
    <property type="match status" value="1"/>
</dbReference>
<accession>A0A363D5K3</accession>
<dbReference type="PANTHER" id="PTHR34227:SF1">
    <property type="entry name" value="DIMETHYL SULFOXIDE REDUCTASE CHAPERONE-RELATED"/>
    <property type="match status" value="1"/>
</dbReference>
<dbReference type="OrthoDB" id="5321442at2"/>